<dbReference type="EMBL" id="JAVFWL010000004">
    <property type="protein sequence ID" value="KAK6750180.1"/>
    <property type="molecule type" value="Genomic_DNA"/>
</dbReference>
<dbReference type="Gene3D" id="2.10.60.10">
    <property type="entry name" value="CD59"/>
    <property type="match status" value="1"/>
</dbReference>
<dbReference type="InterPro" id="IPR045860">
    <property type="entry name" value="Snake_toxin-like_sf"/>
</dbReference>
<evidence type="ECO:0008006" key="4">
    <source>
        <dbReference type="Google" id="ProtNLM"/>
    </source>
</evidence>
<protein>
    <recommendedName>
        <fullName evidence="4">UPAR/Ly6 domain-containing protein</fullName>
    </recommendedName>
</protein>
<name>A0ABR1DJN0_NECAM</name>
<organism evidence="2 3">
    <name type="scientific">Necator americanus</name>
    <name type="common">Human hookworm</name>
    <dbReference type="NCBI Taxonomy" id="51031"/>
    <lineage>
        <taxon>Eukaryota</taxon>
        <taxon>Metazoa</taxon>
        <taxon>Ecdysozoa</taxon>
        <taxon>Nematoda</taxon>
        <taxon>Chromadorea</taxon>
        <taxon>Rhabditida</taxon>
        <taxon>Rhabditina</taxon>
        <taxon>Rhabditomorpha</taxon>
        <taxon>Strongyloidea</taxon>
        <taxon>Ancylostomatidae</taxon>
        <taxon>Bunostominae</taxon>
        <taxon>Necator</taxon>
    </lineage>
</organism>
<gene>
    <name evidence="2" type="primary">Necator_chrIV.g15570</name>
    <name evidence="2" type="ORF">RB195_002275</name>
</gene>
<keyword evidence="1" id="KW-1133">Transmembrane helix</keyword>
<evidence type="ECO:0000256" key="1">
    <source>
        <dbReference type="SAM" id="Phobius"/>
    </source>
</evidence>
<dbReference type="Proteomes" id="UP001303046">
    <property type="component" value="Unassembled WGS sequence"/>
</dbReference>
<accession>A0ABR1DJN0</accession>
<sequence>MDDIIIGGRCWNNCPFLQLLDENYLNQKERAIGENTEEECPETENQFCSSITLNNNGQTMVSAKGCSAEYECMESKCDQREEAEGMYTAEHCCCAEDNCNVATTRYYFIVLVVNVVFLVYFDFIA</sequence>
<evidence type="ECO:0000313" key="2">
    <source>
        <dbReference type="EMBL" id="KAK6750180.1"/>
    </source>
</evidence>
<keyword evidence="3" id="KW-1185">Reference proteome</keyword>
<proteinExistence type="predicted"/>
<evidence type="ECO:0000313" key="3">
    <source>
        <dbReference type="Proteomes" id="UP001303046"/>
    </source>
</evidence>
<keyword evidence="1" id="KW-0472">Membrane</keyword>
<keyword evidence="1" id="KW-0812">Transmembrane</keyword>
<reference evidence="2 3" key="1">
    <citation type="submission" date="2023-08" db="EMBL/GenBank/DDBJ databases">
        <title>A Necator americanus chromosomal reference genome.</title>
        <authorList>
            <person name="Ilik V."/>
            <person name="Petrzelkova K.J."/>
            <person name="Pardy F."/>
            <person name="Fuh T."/>
            <person name="Niatou-Singa F.S."/>
            <person name="Gouil Q."/>
            <person name="Baker L."/>
            <person name="Ritchie M.E."/>
            <person name="Jex A.R."/>
            <person name="Gazzola D."/>
            <person name="Li H."/>
            <person name="Toshio Fujiwara R."/>
            <person name="Zhan B."/>
            <person name="Aroian R.V."/>
            <person name="Pafco B."/>
            <person name="Schwarz E.M."/>
        </authorList>
    </citation>
    <scope>NUCLEOTIDE SEQUENCE [LARGE SCALE GENOMIC DNA]</scope>
    <source>
        <strain evidence="2 3">Aroian</strain>
        <tissue evidence="2">Whole animal</tissue>
    </source>
</reference>
<comment type="caution">
    <text evidence="2">The sequence shown here is derived from an EMBL/GenBank/DDBJ whole genome shotgun (WGS) entry which is preliminary data.</text>
</comment>
<feature type="transmembrane region" description="Helical" evidence="1">
    <location>
        <begin position="106"/>
        <end position="124"/>
    </location>
</feature>